<proteinExistence type="predicted"/>
<evidence type="ECO:0000313" key="1">
    <source>
        <dbReference type="EMBL" id="KAK4138856.1"/>
    </source>
</evidence>
<sequence>MDGSSSPDGPLRISELNFDEIPESYPGLVLRGNAQMRGLTYGRVFADKIKMNITRSMAHKDLPPWQVGAPYSTRPRVARLTR</sequence>
<organism evidence="1 2">
    <name type="scientific">Trichocladium antarcticum</name>
    <dbReference type="NCBI Taxonomy" id="1450529"/>
    <lineage>
        <taxon>Eukaryota</taxon>
        <taxon>Fungi</taxon>
        <taxon>Dikarya</taxon>
        <taxon>Ascomycota</taxon>
        <taxon>Pezizomycotina</taxon>
        <taxon>Sordariomycetes</taxon>
        <taxon>Sordariomycetidae</taxon>
        <taxon>Sordariales</taxon>
        <taxon>Chaetomiaceae</taxon>
        <taxon>Trichocladium</taxon>
    </lineage>
</organism>
<name>A0AAN6UVZ3_9PEZI</name>
<comment type="caution">
    <text evidence="1">The sequence shown here is derived from an EMBL/GenBank/DDBJ whole genome shotgun (WGS) entry which is preliminary data.</text>
</comment>
<protein>
    <submittedName>
        <fullName evidence="1">Uncharacterized protein</fullName>
    </submittedName>
</protein>
<evidence type="ECO:0000313" key="2">
    <source>
        <dbReference type="Proteomes" id="UP001304895"/>
    </source>
</evidence>
<dbReference type="EMBL" id="MU853401">
    <property type="protein sequence ID" value="KAK4138856.1"/>
    <property type="molecule type" value="Genomic_DNA"/>
</dbReference>
<dbReference type="Proteomes" id="UP001304895">
    <property type="component" value="Unassembled WGS sequence"/>
</dbReference>
<dbReference type="AlphaFoldDB" id="A0AAN6UVZ3"/>
<keyword evidence="2" id="KW-1185">Reference proteome</keyword>
<gene>
    <name evidence="1" type="ORF">BT67DRAFT_438166</name>
</gene>
<reference evidence="1" key="2">
    <citation type="submission" date="2023-05" db="EMBL/GenBank/DDBJ databases">
        <authorList>
            <consortium name="Lawrence Berkeley National Laboratory"/>
            <person name="Steindorff A."/>
            <person name="Hensen N."/>
            <person name="Bonometti L."/>
            <person name="Westerberg I."/>
            <person name="Brannstrom I.O."/>
            <person name="Guillou S."/>
            <person name="Cros-Aarteil S."/>
            <person name="Calhoun S."/>
            <person name="Haridas S."/>
            <person name="Kuo A."/>
            <person name="Mondo S."/>
            <person name="Pangilinan J."/>
            <person name="Riley R."/>
            <person name="Labutti K."/>
            <person name="Andreopoulos B."/>
            <person name="Lipzen A."/>
            <person name="Chen C."/>
            <person name="Yanf M."/>
            <person name="Daum C."/>
            <person name="Ng V."/>
            <person name="Clum A."/>
            <person name="Ohm R."/>
            <person name="Martin F."/>
            <person name="Silar P."/>
            <person name="Natvig D."/>
            <person name="Lalanne C."/>
            <person name="Gautier V."/>
            <person name="Ament-Velasquez S.L."/>
            <person name="Kruys A."/>
            <person name="Hutchinson M.I."/>
            <person name="Powell A.J."/>
            <person name="Barry K."/>
            <person name="Miller A.N."/>
            <person name="Grigoriev I.V."/>
            <person name="Debuchy R."/>
            <person name="Gladieux P."/>
            <person name="Thoren M.H."/>
            <person name="Johannesson H."/>
        </authorList>
    </citation>
    <scope>NUCLEOTIDE SEQUENCE</scope>
    <source>
        <strain evidence="1">CBS 123565</strain>
    </source>
</reference>
<accession>A0AAN6UVZ3</accession>
<reference evidence="1" key="1">
    <citation type="journal article" date="2023" name="Mol. Phylogenet. Evol.">
        <title>Genome-scale phylogeny and comparative genomics of the fungal order Sordariales.</title>
        <authorList>
            <person name="Hensen N."/>
            <person name="Bonometti L."/>
            <person name="Westerberg I."/>
            <person name="Brannstrom I.O."/>
            <person name="Guillou S."/>
            <person name="Cros-Aarteil S."/>
            <person name="Calhoun S."/>
            <person name="Haridas S."/>
            <person name="Kuo A."/>
            <person name="Mondo S."/>
            <person name="Pangilinan J."/>
            <person name="Riley R."/>
            <person name="LaButti K."/>
            <person name="Andreopoulos B."/>
            <person name="Lipzen A."/>
            <person name="Chen C."/>
            <person name="Yan M."/>
            <person name="Daum C."/>
            <person name="Ng V."/>
            <person name="Clum A."/>
            <person name="Steindorff A."/>
            <person name="Ohm R.A."/>
            <person name="Martin F."/>
            <person name="Silar P."/>
            <person name="Natvig D.O."/>
            <person name="Lalanne C."/>
            <person name="Gautier V."/>
            <person name="Ament-Velasquez S.L."/>
            <person name="Kruys A."/>
            <person name="Hutchinson M.I."/>
            <person name="Powell A.J."/>
            <person name="Barry K."/>
            <person name="Miller A.N."/>
            <person name="Grigoriev I.V."/>
            <person name="Debuchy R."/>
            <person name="Gladieux P."/>
            <person name="Hiltunen Thoren M."/>
            <person name="Johannesson H."/>
        </authorList>
    </citation>
    <scope>NUCLEOTIDE SEQUENCE</scope>
    <source>
        <strain evidence="1">CBS 123565</strain>
    </source>
</reference>